<evidence type="ECO:0000313" key="3">
    <source>
        <dbReference type="Proteomes" id="UP001230035"/>
    </source>
</evidence>
<dbReference type="RefSeq" id="WP_283238554.1">
    <property type="nucleotide sequence ID" value="NZ_JASGBP010000002.1"/>
</dbReference>
<keyword evidence="1" id="KW-0472">Membrane</keyword>
<evidence type="ECO:0000256" key="1">
    <source>
        <dbReference type="SAM" id="Phobius"/>
    </source>
</evidence>
<name>A0ABT6XP49_9FLAO</name>
<keyword evidence="1" id="KW-1133">Transmembrane helix</keyword>
<keyword evidence="1" id="KW-0812">Transmembrane</keyword>
<evidence type="ECO:0000313" key="2">
    <source>
        <dbReference type="EMBL" id="MDI9256869.1"/>
    </source>
</evidence>
<dbReference type="Proteomes" id="UP001230035">
    <property type="component" value="Unassembled WGS sequence"/>
</dbReference>
<keyword evidence="3" id="KW-1185">Reference proteome</keyword>
<gene>
    <name evidence="2" type="ORF">QHT84_05520</name>
</gene>
<dbReference type="EMBL" id="JASGBP010000002">
    <property type="protein sequence ID" value="MDI9256869.1"/>
    <property type="molecule type" value="Genomic_DNA"/>
</dbReference>
<feature type="transmembrane region" description="Helical" evidence="1">
    <location>
        <begin position="123"/>
        <end position="142"/>
    </location>
</feature>
<accession>A0ABT6XP49</accession>
<reference evidence="2 3" key="1">
    <citation type="submission" date="2023-05" db="EMBL/GenBank/DDBJ databases">
        <title>Flavobacterium sedimenti sp. nov., isolated from the sediment.</title>
        <authorList>
            <person name="Wu N."/>
        </authorList>
    </citation>
    <scope>NUCLEOTIDE SEQUENCE [LARGE SCALE GENOMIC DNA]</scope>
    <source>
        <strain evidence="2 3">YZ-48</strain>
    </source>
</reference>
<protein>
    <submittedName>
        <fullName evidence="2">Uncharacterized protein</fullName>
    </submittedName>
</protein>
<sequence length="159" mass="18943">MQSNINLAEFRNRLKNNTKIGHPKLKLSPFAMFLMFGDSSKIFYGLFDDHSFSLTSNFRTSPTYFILRGSYKTENGKLKIKYDIAPRYKYQIYWWIFVPILGFIVFNYLLLSGKNKPDSEVPIIVNLFLMFMVIYGYLSITWKRKKLEKNFIEIFEIKK</sequence>
<proteinExistence type="predicted"/>
<feature type="transmembrane region" description="Helical" evidence="1">
    <location>
        <begin position="92"/>
        <end position="111"/>
    </location>
</feature>
<comment type="caution">
    <text evidence="2">The sequence shown here is derived from an EMBL/GenBank/DDBJ whole genome shotgun (WGS) entry which is preliminary data.</text>
</comment>
<organism evidence="2 3">
    <name type="scientific">Flavobacterium sedimenticola</name>
    <dbReference type="NCBI Taxonomy" id="3043286"/>
    <lineage>
        <taxon>Bacteria</taxon>
        <taxon>Pseudomonadati</taxon>
        <taxon>Bacteroidota</taxon>
        <taxon>Flavobacteriia</taxon>
        <taxon>Flavobacteriales</taxon>
        <taxon>Flavobacteriaceae</taxon>
        <taxon>Flavobacterium</taxon>
    </lineage>
</organism>